<evidence type="ECO:0000256" key="8">
    <source>
        <dbReference type="ARBA" id="ARBA00022779"/>
    </source>
</evidence>
<evidence type="ECO:0000256" key="3">
    <source>
        <dbReference type="ARBA" id="ARBA00009226"/>
    </source>
</evidence>
<evidence type="ECO:0000256" key="6">
    <source>
        <dbReference type="ARBA" id="ARBA00022475"/>
    </source>
</evidence>
<dbReference type="SUPFAM" id="SSF101801">
    <property type="entry name" value="Surface presentation of antigens (SPOA)"/>
    <property type="match status" value="1"/>
</dbReference>
<keyword evidence="13" id="KW-0282">Flagellum</keyword>
<evidence type="ECO:0000313" key="13">
    <source>
        <dbReference type="EMBL" id="MDZ8117294.1"/>
    </source>
</evidence>
<keyword evidence="10" id="KW-0975">Bacterial flagellum</keyword>
<keyword evidence="9" id="KW-0472">Membrane</keyword>
<dbReference type="CDD" id="cd17908">
    <property type="entry name" value="FliM"/>
    <property type="match status" value="1"/>
</dbReference>
<comment type="function">
    <text evidence="11">FliM is one of three proteins (FliG, FliN, FliM) that forms the rotor-mounted switch complex (C ring), located at the base of the basal body. This complex interacts with the CheY and CheZ chemotaxis proteins, in addition to contacting components of the motor that determine the direction of flagellar rotation.</text>
</comment>
<comment type="similarity">
    <text evidence="3">Belongs to the FliN/MopA/SpaO family.</text>
</comment>
<dbReference type="EMBL" id="JARVCO010000002">
    <property type="protein sequence ID" value="MDZ8117294.1"/>
    <property type="molecule type" value="Genomic_DNA"/>
</dbReference>
<evidence type="ECO:0000256" key="11">
    <source>
        <dbReference type="ARBA" id="ARBA00025044"/>
    </source>
</evidence>
<dbReference type="PRINTS" id="PR00956">
    <property type="entry name" value="FLGMOTORFLIN"/>
</dbReference>
<dbReference type="InterPro" id="IPR001689">
    <property type="entry name" value="Flag_FliM"/>
</dbReference>
<dbReference type="PANTHER" id="PTHR30034">
    <property type="entry name" value="FLAGELLAR MOTOR SWITCH PROTEIN FLIM"/>
    <property type="match status" value="1"/>
</dbReference>
<dbReference type="Pfam" id="PF01052">
    <property type="entry name" value="FliMN_C"/>
    <property type="match status" value="1"/>
</dbReference>
<reference evidence="13 14" key="1">
    <citation type="journal article" date="2024" name="Appl. Environ. Microbiol.">
        <title>Pontiella agarivorans sp. nov., a novel marine anaerobic bacterium capable of degrading macroalgal polysaccharides and fixing nitrogen.</title>
        <authorList>
            <person name="Liu N."/>
            <person name="Kivenson V."/>
            <person name="Peng X."/>
            <person name="Cui Z."/>
            <person name="Lankiewicz T.S."/>
            <person name="Gosselin K.M."/>
            <person name="English C.J."/>
            <person name="Blair E.M."/>
            <person name="O'Malley M.A."/>
            <person name="Valentine D.L."/>
        </authorList>
    </citation>
    <scope>NUCLEOTIDE SEQUENCE [LARGE SCALE GENOMIC DNA]</scope>
    <source>
        <strain evidence="13 14">NLcol2</strain>
    </source>
</reference>
<keyword evidence="8" id="KW-0283">Flagellar rotation</keyword>
<evidence type="ECO:0000256" key="4">
    <source>
        <dbReference type="ARBA" id="ARBA00011049"/>
    </source>
</evidence>
<proteinExistence type="inferred from homology"/>
<evidence type="ECO:0000256" key="10">
    <source>
        <dbReference type="ARBA" id="ARBA00023143"/>
    </source>
</evidence>
<comment type="subcellular location">
    <subcellularLocation>
        <location evidence="1">Bacterial flagellum basal body</location>
    </subcellularLocation>
    <subcellularLocation>
        <location evidence="2">Cell membrane</location>
        <topology evidence="2">Peripheral membrane protein</topology>
    </subcellularLocation>
</comment>
<keyword evidence="13" id="KW-0969">Cilium</keyword>
<dbReference type="Proteomes" id="UP001290861">
    <property type="component" value="Unassembled WGS sequence"/>
</dbReference>
<dbReference type="PIRSF" id="PIRSF002888">
    <property type="entry name" value="FliM"/>
    <property type="match status" value="1"/>
</dbReference>
<dbReference type="SUPFAM" id="SSF103039">
    <property type="entry name" value="CheC-like"/>
    <property type="match status" value="1"/>
</dbReference>
<keyword evidence="14" id="KW-1185">Reference proteome</keyword>
<dbReference type="InterPro" id="IPR036429">
    <property type="entry name" value="SpoA-like_sf"/>
</dbReference>
<protein>
    <recommendedName>
        <fullName evidence="5">Flagellar motor switch protein FliM</fullName>
    </recommendedName>
</protein>
<accession>A0ABU5MSW7</accession>
<keyword evidence="13" id="KW-0966">Cell projection</keyword>
<dbReference type="PANTHER" id="PTHR30034:SF6">
    <property type="entry name" value="YOP PROTEINS TRANSLOCATION PROTEIN Q"/>
    <property type="match status" value="1"/>
</dbReference>
<comment type="caution">
    <text evidence="13">The sequence shown here is derived from an EMBL/GenBank/DDBJ whole genome shotgun (WGS) entry which is preliminary data.</text>
</comment>
<feature type="domain" description="Flagellar motor switch protein FliN-like C-terminal" evidence="12">
    <location>
        <begin position="254"/>
        <end position="321"/>
    </location>
</feature>
<evidence type="ECO:0000256" key="1">
    <source>
        <dbReference type="ARBA" id="ARBA00004117"/>
    </source>
</evidence>
<keyword evidence="6" id="KW-1003">Cell membrane</keyword>
<dbReference type="InterPro" id="IPR001543">
    <property type="entry name" value="FliN-like_C"/>
</dbReference>
<dbReference type="InterPro" id="IPR001172">
    <property type="entry name" value="FliN_T3SS_HrcQb"/>
</dbReference>
<evidence type="ECO:0000259" key="12">
    <source>
        <dbReference type="Pfam" id="PF01052"/>
    </source>
</evidence>
<evidence type="ECO:0000256" key="5">
    <source>
        <dbReference type="ARBA" id="ARBA00021898"/>
    </source>
</evidence>
<dbReference type="InterPro" id="IPR028976">
    <property type="entry name" value="CheC-like_sf"/>
</dbReference>
<dbReference type="Gene3D" id="2.30.330.10">
    <property type="entry name" value="SpoA-like"/>
    <property type="match status" value="1"/>
</dbReference>
<dbReference type="RefSeq" id="WP_322607095.1">
    <property type="nucleotide sequence ID" value="NZ_JARVCO010000002.1"/>
</dbReference>
<dbReference type="Pfam" id="PF02154">
    <property type="entry name" value="FliM"/>
    <property type="match status" value="1"/>
</dbReference>
<evidence type="ECO:0000313" key="14">
    <source>
        <dbReference type="Proteomes" id="UP001290861"/>
    </source>
</evidence>
<evidence type="ECO:0000256" key="7">
    <source>
        <dbReference type="ARBA" id="ARBA00022500"/>
    </source>
</evidence>
<evidence type="ECO:0000256" key="2">
    <source>
        <dbReference type="ARBA" id="ARBA00004202"/>
    </source>
</evidence>
<name>A0ABU5MSW7_9BACT</name>
<organism evidence="13 14">
    <name type="scientific">Pontiella agarivorans</name>
    <dbReference type="NCBI Taxonomy" id="3038953"/>
    <lineage>
        <taxon>Bacteria</taxon>
        <taxon>Pseudomonadati</taxon>
        <taxon>Kiritimatiellota</taxon>
        <taxon>Kiritimatiellia</taxon>
        <taxon>Kiritimatiellales</taxon>
        <taxon>Pontiellaceae</taxon>
        <taxon>Pontiella</taxon>
    </lineage>
</organism>
<dbReference type="Gene3D" id="3.40.1550.10">
    <property type="entry name" value="CheC-like"/>
    <property type="match status" value="1"/>
</dbReference>
<evidence type="ECO:0000256" key="9">
    <source>
        <dbReference type="ARBA" id="ARBA00023136"/>
    </source>
</evidence>
<keyword evidence="7" id="KW-0145">Chemotaxis</keyword>
<gene>
    <name evidence="13" type="ORF">P9H32_01535</name>
</gene>
<comment type="similarity">
    <text evidence="4">Belongs to the FliM family.</text>
</comment>
<sequence length="326" mass="35891">MADQEHNLSPDEMAALRDVAVPEVDAADAGERAARIQVTSYNFRQPGRLSSAQLRALKMVHEFFAKGLSEVPPSGVNLPFELGLLSVETISYSNFMGSLGNPCFMAQLSSRFEQPVLMEIDLRVVHMLIAHILGNKDEEREEEGRKLTSIEQGIAGNWLEGLLPLLGESWTLSAPVDFGLKSIECDPRFVQVMPDDSPVVSLTFRLQVGTVKGQLTLCYPLEPLQEMLEGMSVRMSGGDEDDVEQSGDSTLVSLKGIPFELRAELGHSHIRASQLATLRKGDVLCLDRSIHDPVDVLLGDNVVFEAGLGKKGDNLALQIRKRRKDR</sequence>